<dbReference type="PROSITE" id="PS50943">
    <property type="entry name" value="HTH_CROC1"/>
    <property type="match status" value="1"/>
</dbReference>
<dbReference type="SUPFAM" id="SSF46689">
    <property type="entry name" value="Homeodomain-like"/>
    <property type="match status" value="1"/>
</dbReference>
<sequence>MAEELKANQRKEWAKLMYLKENITQQEIADRVGVSRVTVNKWVKEWEGLKLNLLQTREERISSTLTQLDELDRSIAGKEEGKRYPSAAEADIRRKLTADLEALEQDASIRDIYNVSRGLLDWLRQQDLERAKELSDYFDAYIKEKMKWVK</sequence>
<dbReference type="Pfam" id="PF13384">
    <property type="entry name" value="HTH_23"/>
    <property type="match status" value="1"/>
</dbReference>
<dbReference type="Gene3D" id="1.10.10.60">
    <property type="entry name" value="Homeodomain-like"/>
    <property type="match status" value="1"/>
</dbReference>
<proteinExistence type="predicted"/>
<evidence type="ECO:0000313" key="3">
    <source>
        <dbReference type="Proteomes" id="UP000022082"/>
    </source>
</evidence>
<accession>A0A015Z7Q2</accession>
<dbReference type="InterPro" id="IPR009057">
    <property type="entry name" value="Homeodomain-like_sf"/>
</dbReference>
<name>A0A015Z7Q2_BACFG</name>
<protein>
    <submittedName>
        <fullName evidence="2">Helix-turn-helix family protein</fullName>
    </submittedName>
</protein>
<gene>
    <name evidence="2" type="ORF">M136_5364</name>
</gene>
<dbReference type="AlphaFoldDB" id="A0A015Z7Q2"/>
<dbReference type="RefSeq" id="WP_005779446.1">
    <property type="nucleotide sequence ID" value="NZ_JGDJ01000115.1"/>
</dbReference>
<dbReference type="EMBL" id="JGDJ01000115">
    <property type="protein sequence ID" value="EXZ30899.1"/>
    <property type="molecule type" value="Genomic_DNA"/>
</dbReference>
<feature type="domain" description="HTH cro/C1-type" evidence="1">
    <location>
        <begin position="20"/>
        <end position="42"/>
    </location>
</feature>
<dbReference type="PATRIC" id="fig|1339327.3.peg.577"/>
<evidence type="ECO:0000313" key="2">
    <source>
        <dbReference type="EMBL" id="EXZ30899.1"/>
    </source>
</evidence>
<organism evidence="2 3">
    <name type="scientific">Bacteroides fragilis str. S36L11</name>
    <dbReference type="NCBI Taxonomy" id="1339327"/>
    <lineage>
        <taxon>Bacteria</taxon>
        <taxon>Pseudomonadati</taxon>
        <taxon>Bacteroidota</taxon>
        <taxon>Bacteroidia</taxon>
        <taxon>Bacteroidales</taxon>
        <taxon>Bacteroidaceae</taxon>
        <taxon>Bacteroides</taxon>
    </lineage>
</organism>
<dbReference type="GeneID" id="61274045"/>
<evidence type="ECO:0000259" key="1">
    <source>
        <dbReference type="PROSITE" id="PS50943"/>
    </source>
</evidence>
<comment type="caution">
    <text evidence="2">The sequence shown here is derived from an EMBL/GenBank/DDBJ whole genome shotgun (WGS) entry which is preliminary data.</text>
</comment>
<reference evidence="2 3" key="1">
    <citation type="submission" date="2014-02" db="EMBL/GenBank/DDBJ databases">
        <authorList>
            <person name="Sears C."/>
            <person name="Carroll K."/>
            <person name="Sack B.R."/>
            <person name="Qadri F."/>
            <person name="Myers L.L."/>
            <person name="Chung G.-T."/>
            <person name="Escheverria P."/>
            <person name="Fraser C.M."/>
            <person name="Sadzewicz L."/>
            <person name="Shefchek K.A."/>
            <person name="Tallon L."/>
            <person name="Das S.P."/>
            <person name="Daugherty S."/>
            <person name="Mongodin E.F."/>
        </authorList>
    </citation>
    <scope>NUCLEOTIDE SEQUENCE [LARGE SCALE GENOMIC DNA]</scope>
    <source>
        <strain evidence="2 3">S36L11</strain>
    </source>
</reference>
<dbReference type="InterPro" id="IPR001387">
    <property type="entry name" value="Cro/C1-type_HTH"/>
</dbReference>
<dbReference type="Proteomes" id="UP000022082">
    <property type="component" value="Unassembled WGS sequence"/>
</dbReference>